<dbReference type="EMBL" id="JARPUR010000006">
    <property type="protein sequence ID" value="KAK4873983.1"/>
    <property type="molecule type" value="Genomic_DNA"/>
</dbReference>
<accession>A0AAN7P2P7</accession>
<organism evidence="1 2">
    <name type="scientific">Aquatica leii</name>
    <dbReference type="NCBI Taxonomy" id="1421715"/>
    <lineage>
        <taxon>Eukaryota</taxon>
        <taxon>Metazoa</taxon>
        <taxon>Ecdysozoa</taxon>
        <taxon>Arthropoda</taxon>
        <taxon>Hexapoda</taxon>
        <taxon>Insecta</taxon>
        <taxon>Pterygota</taxon>
        <taxon>Neoptera</taxon>
        <taxon>Endopterygota</taxon>
        <taxon>Coleoptera</taxon>
        <taxon>Polyphaga</taxon>
        <taxon>Elateriformia</taxon>
        <taxon>Elateroidea</taxon>
        <taxon>Lampyridae</taxon>
        <taxon>Luciolinae</taxon>
        <taxon>Aquatica</taxon>
    </lineage>
</organism>
<protein>
    <submittedName>
        <fullName evidence="1">Uncharacterized protein</fullName>
    </submittedName>
</protein>
<reference evidence="2" key="1">
    <citation type="submission" date="2023-01" db="EMBL/GenBank/DDBJ databases">
        <title>Key to firefly adult light organ development and bioluminescence: homeobox transcription factors regulate luciferase expression and transportation to peroxisome.</title>
        <authorList>
            <person name="Fu X."/>
        </authorList>
    </citation>
    <scope>NUCLEOTIDE SEQUENCE [LARGE SCALE GENOMIC DNA]</scope>
</reference>
<gene>
    <name evidence="1" type="ORF">RN001_013343</name>
</gene>
<sequence>MLDELFTSTRTKGHKNNQPKIVEFLHDDELNNKECQRVPVIPEGTKTELEEDLIRGPGRPKLLRTGSRGRPRKVFRSTRAAVQDDDAQIDDVHSKIEDDVFVSVAEVSVPDALKTDLANGGLASNTGVNNGECSAGTASAAEMADTVMRDGDTVIGPTVISAPQVVAQGDDLDAIAEEAKAGARLQADRATAGANIQRAARRMKAQYDKKRKRAKVGDLVLWRNAATAKANIGVSHKLSNKYDGPYRVTKVLAHDRKMPLYEEEQAKLLRLHKILEEIPSDPESEDDEEDAAATDDILGTYVLEVNNYLVPINSDENIVGLTIYDNLNLDQHIEFEDSMNIDEVDPPQDKSDSYDDTPIAVRLYRQCLNWHSQYPHISKRDKFDDFSGPNVVDVEDPLDIFLTLFPPDLIDKICF</sequence>
<evidence type="ECO:0000313" key="2">
    <source>
        <dbReference type="Proteomes" id="UP001353858"/>
    </source>
</evidence>
<proteinExistence type="predicted"/>
<dbReference type="AlphaFoldDB" id="A0AAN7P2P7"/>
<keyword evidence="2" id="KW-1185">Reference proteome</keyword>
<comment type="caution">
    <text evidence="1">The sequence shown here is derived from an EMBL/GenBank/DDBJ whole genome shotgun (WGS) entry which is preliminary data.</text>
</comment>
<evidence type="ECO:0000313" key="1">
    <source>
        <dbReference type="EMBL" id="KAK4873983.1"/>
    </source>
</evidence>
<name>A0AAN7P2P7_9COLE</name>
<dbReference type="Proteomes" id="UP001353858">
    <property type="component" value="Unassembled WGS sequence"/>
</dbReference>